<feature type="transmembrane region" description="Helical" evidence="1">
    <location>
        <begin position="141"/>
        <end position="166"/>
    </location>
</feature>
<gene>
    <name evidence="3" type="ORF">ITX54_17575</name>
</gene>
<dbReference type="PANTHER" id="PTHR33121:SF77">
    <property type="entry name" value="CYCLIC DI-GMP PHOSPHODIESTERASE PDEK-RELATED"/>
    <property type="match status" value="1"/>
</dbReference>
<feature type="transmembrane region" description="Helical" evidence="1">
    <location>
        <begin position="6"/>
        <end position="24"/>
    </location>
</feature>
<dbReference type="SMART" id="SM00052">
    <property type="entry name" value="EAL"/>
    <property type="match status" value="1"/>
</dbReference>
<dbReference type="InterPro" id="IPR001633">
    <property type="entry name" value="EAL_dom"/>
</dbReference>
<dbReference type="GO" id="GO:0071111">
    <property type="term" value="F:cyclic-guanylate-specific phosphodiesterase activity"/>
    <property type="evidence" value="ECO:0007669"/>
    <property type="project" value="InterPro"/>
</dbReference>
<protein>
    <submittedName>
        <fullName evidence="3">EAL domain-containing protein</fullName>
    </submittedName>
</protein>
<organism evidence="3 4">
    <name type="scientific">Rouxiella silvae</name>
    <dbReference type="NCBI Taxonomy" id="1646373"/>
    <lineage>
        <taxon>Bacteria</taxon>
        <taxon>Pseudomonadati</taxon>
        <taxon>Pseudomonadota</taxon>
        <taxon>Gammaproteobacteria</taxon>
        <taxon>Enterobacterales</taxon>
        <taxon>Yersiniaceae</taxon>
        <taxon>Rouxiella</taxon>
    </lineage>
</organism>
<dbReference type="Gene3D" id="3.20.20.450">
    <property type="entry name" value="EAL domain"/>
    <property type="match status" value="2"/>
</dbReference>
<keyword evidence="1" id="KW-0472">Membrane</keyword>
<dbReference type="PANTHER" id="PTHR33121">
    <property type="entry name" value="CYCLIC DI-GMP PHOSPHODIESTERASE PDEF"/>
    <property type="match status" value="1"/>
</dbReference>
<dbReference type="Pfam" id="PF00563">
    <property type="entry name" value="EAL"/>
    <property type="match status" value="1"/>
</dbReference>
<accession>A0AA40X4E1</accession>
<keyword evidence="1" id="KW-0812">Transmembrane</keyword>
<dbReference type="Proteomes" id="UP000705283">
    <property type="component" value="Unassembled WGS sequence"/>
</dbReference>
<sequence length="445" mass="49749">MAAVSSVALVTICVFIVIQLFHFVEQRRDDYAQQLENIAHSVARPLSQSVLNADLDETQHILNTLRPVGILNRADVVLPNQIQTLSTHYPEGRSVPSWITKGFDLPIKVSVPLYSPAANPTNAQPLAYLVLQADPYRMYQFIVSALSTMLTTYLLLALILSIAISWCINRLIIHPLRSIARELQALPESEVHYHQLAARPRHEDDELGVLIRSYNRNQLLLDKALKAMQSTSQLSSRQQDNSQTLTFDSRQENDVLRAINQNDFSLLLRPQINLLTGELSGAEAFLCREFAGGEGVQENDVIVTGKELAAVASLSEKLLELSCRTLADWMRRDIKLPLAITLSGVQVQRFPLLQSLKTLLRRYQIGQGYLMLQITETALINDWGSMVSTLGELRALGVSIRLVADGVEAEPQRDWLLSQGIIFVQGELFSAPLPISEFEVKFIST</sequence>
<dbReference type="CDD" id="cd01948">
    <property type="entry name" value="EAL"/>
    <property type="match status" value="1"/>
</dbReference>
<reference evidence="3" key="1">
    <citation type="submission" date="2020-11" db="EMBL/GenBank/DDBJ databases">
        <authorList>
            <person name="Lee S.D."/>
        </authorList>
    </citation>
    <scope>NUCLEOTIDE SEQUENCE</scope>
    <source>
        <strain evidence="3">SAP-2</strain>
    </source>
</reference>
<dbReference type="InterPro" id="IPR050706">
    <property type="entry name" value="Cyclic-di-GMP_PDE-like"/>
</dbReference>
<dbReference type="PROSITE" id="PS50883">
    <property type="entry name" value="EAL"/>
    <property type="match status" value="1"/>
</dbReference>
<evidence type="ECO:0000256" key="1">
    <source>
        <dbReference type="SAM" id="Phobius"/>
    </source>
</evidence>
<keyword evidence="1" id="KW-1133">Transmembrane helix</keyword>
<dbReference type="InterPro" id="IPR033419">
    <property type="entry name" value="GAPES3"/>
</dbReference>
<evidence type="ECO:0000313" key="4">
    <source>
        <dbReference type="Proteomes" id="UP000705283"/>
    </source>
</evidence>
<reference evidence="3" key="2">
    <citation type="submission" date="2022-09" db="EMBL/GenBank/DDBJ databases">
        <title>Rouxiella aceris sp. nov., isolated from tree sap and emended description of the genus Rhouxiella.</title>
        <authorList>
            <person name="Kim I.S."/>
        </authorList>
    </citation>
    <scope>NUCLEOTIDE SEQUENCE</scope>
    <source>
        <strain evidence="3">SAP-2</strain>
    </source>
</reference>
<dbReference type="Gene3D" id="6.10.340.10">
    <property type="match status" value="1"/>
</dbReference>
<evidence type="ECO:0000259" key="2">
    <source>
        <dbReference type="PROSITE" id="PS50883"/>
    </source>
</evidence>
<dbReference type="AlphaFoldDB" id="A0AA40X4E1"/>
<name>A0AA40X4E1_9GAMM</name>
<dbReference type="InterPro" id="IPR035919">
    <property type="entry name" value="EAL_sf"/>
</dbReference>
<feature type="domain" description="EAL" evidence="2">
    <location>
        <begin position="248"/>
        <end position="445"/>
    </location>
</feature>
<dbReference type="Pfam" id="PF17154">
    <property type="entry name" value="GAPES3"/>
    <property type="match status" value="1"/>
</dbReference>
<dbReference type="EMBL" id="JADMKS010000007">
    <property type="protein sequence ID" value="MBF6638478.1"/>
    <property type="molecule type" value="Genomic_DNA"/>
</dbReference>
<comment type="caution">
    <text evidence="3">The sequence shown here is derived from an EMBL/GenBank/DDBJ whole genome shotgun (WGS) entry which is preliminary data.</text>
</comment>
<proteinExistence type="predicted"/>
<dbReference type="SUPFAM" id="SSF141868">
    <property type="entry name" value="EAL domain-like"/>
    <property type="match status" value="1"/>
</dbReference>
<evidence type="ECO:0000313" key="3">
    <source>
        <dbReference type="EMBL" id="MBF6638478.1"/>
    </source>
</evidence>